<reference evidence="4" key="1">
    <citation type="submission" date="2016-10" db="EMBL/GenBank/DDBJ databases">
        <authorList>
            <person name="Varghese N."/>
            <person name="Submissions S."/>
        </authorList>
    </citation>
    <scope>NUCLEOTIDE SEQUENCE [LARGE SCALE GENOMIC DNA]</scope>
    <source>
        <strain evidence="4">DSM 23413</strain>
    </source>
</reference>
<dbReference type="Proteomes" id="UP000236742">
    <property type="component" value="Unassembled WGS sequence"/>
</dbReference>
<feature type="transmembrane region" description="Helical" evidence="1">
    <location>
        <begin position="21"/>
        <end position="45"/>
    </location>
</feature>
<keyword evidence="1" id="KW-0472">Membrane</keyword>
<name>A0A1H5S166_9RHOB</name>
<organism evidence="3 4">
    <name type="scientific">Jhaorihella thermophila</name>
    <dbReference type="NCBI Taxonomy" id="488547"/>
    <lineage>
        <taxon>Bacteria</taxon>
        <taxon>Pseudomonadati</taxon>
        <taxon>Pseudomonadota</taxon>
        <taxon>Alphaproteobacteria</taxon>
        <taxon>Rhodobacterales</taxon>
        <taxon>Paracoccaceae</taxon>
        <taxon>Jhaorihella</taxon>
    </lineage>
</organism>
<feature type="domain" description="TadE-like" evidence="2">
    <location>
        <begin position="17"/>
        <end position="54"/>
    </location>
</feature>
<evidence type="ECO:0000313" key="4">
    <source>
        <dbReference type="Proteomes" id="UP000236742"/>
    </source>
</evidence>
<dbReference type="Pfam" id="PF07811">
    <property type="entry name" value="TadE"/>
    <property type="match status" value="1"/>
</dbReference>
<dbReference type="InterPro" id="IPR012495">
    <property type="entry name" value="TadE-like_dom"/>
</dbReference>
<dbReference type="RefSeq" id="WP_104006315.1">
    <property type="nucleotide sequence ID" value="NZ_FNVD01000001.1"/>
</dbReference>
<protein>
    <submittedName>
        <fullName evidence="3">TadE-like protein</fullName>
    </submittedName>
</protein>
<proteinExistence type="predicted"/>
<keyword evidence="1" id="KW-0812">Transmembrane</keyword>
<keyword evidence="1" id="KW-1133">Transmembrane helix</keyword>
<evidence type="ECO:0000259" key="2">
    <source>
        <dbReference type="Pfam" id="PF07811"/>
    </source>
</evidence>
<gene>
    <name evidence="3" type="ORF">SAMN05421751_101284</name>
</gene>
<evidence type="ECO:0000256" key="1">
    <source>
        <dbReference type="SAM" id="Phobius"/>
    </source>
</evidence>
<sequence length="177" mass="19717">MKRLGHLLRRFRRSQTGAGTVEFVLVFPAVMTIMFSGIELGMVTFKQAMLERAMDLTVRDIRLGTGQVMTHDDIRDQLCARSAVITDCQNSLRLEMIRLDPRNWNGALAAPDCINRAEELSPVRNFVNGQENELMLLRACAKFDPIFPSSGLGKQLSDTADGGYALVAVSVFVQEPR</sequence>
<keyword evidence="4" id="KW-1185">Reference proteome</keyword>
<dbReference type="OrthoDB" id="7907064at2"/>
<dbReference type="EMBL" id="FNVD01000001">
    <property type="protein sequence ID" value="SEF44325.1"/>
    <property type="molecule type" value="Genomic_DNA"/>
</dbReference>
<dbReference type="AlphaFoldDB" id="A0A1H5S166"/>
<evidence type="ECO:0000313" key="3">
    <source>
        <dbReference type="EMBL" id="SEF44325.1"/>
    </source>
</evidence>
<accession>A0A1H5S166</accession>